<dbReference type="FunFam" id="3.40.50.720:FF:000084">
    <property type="entry name" value="Short-chain dehydrogenase reductase"/>
    <property type="match status" value="1"/>
</dbReference>
<reference evidence="4 5" key="1">
    <citation type="submission" date="2020-05" db="EMBL/GenBank/DDBJ databases">
        <title>Whole genome shotgun sequence of Streptomyces fulvorobeus NBRC 15897.</title>
        <authorList>
            <person name="Komaki H."/>
            <person name="Tamura T."/>
        </authorList>
    </citation>
    <scope>NUCLEOTIDE SEQUENCE [LARGE SCALE GENOMIC DNA]</scope>
    <source>
        <strain evidence="4 5">NBRC 15897</strain>
    </source>
</reference>
<dbReference type="GO" id="GO:0016616">
    <property type="term" value="F:oxidoreductase activity, acting on the CH-OH group of donors, NAD or NADP as acceptor"/>
    <property type="evidence" value="ECO:0007669"/>
    <property type="project" value="TreeGrafter"/>
</dbReference>
<dbReference type="InterPro" id="IPR002347">
    <property type="entry name" value="SDR_fam"/>
</dbReference>
<name>A0A7J0C9I8_9ACTN</name>
<dbReference type="PRINTS" id="PR00081">
    <property type="entry name" value="GDHRDH"/>
</dbReference>
<keyword evidence="5" id="KW-1185">Reference proteome</keyword>
<evidence type="ECO:0000313" key="4">
    <source>
        <dbReference type="EMBL" id="GFM99141.1"/>
    </source>
</evidence>
<dbReference type="GO" id="GO:0030497">
    <property type="term" value="P:fatty acid elongation"/>
    <property type="evidence" value="ECO:0007669"/>
    <property type="project" value="TreeGrafter"/>
</dbReference>
<sequence length="273" mass="28088">MGVPSVDSIPKVTGEPVPGLGTPERPRGEGVLAGMRAVVTGGTTGLGRYLAEGFLQAGARVMCGARREGQAAELVERYGEFAGYVRADVRDPSSVDGLMAEAADRFGGVDIVVANAGITRNGTVRRLSPADWRDVMSTNVDGVFHTVQAALPHLERGGGGTILTLSSAMTGRIAPGASAYVASKAAIEAFTRCCAVEFAGRGVRVNCLSPGILTVGMGEAVCADERLRAAYWPRLLAGRAGTPQEAVSAAVFLVSPAASYVNGQVLEVNGGLL</sequence>
<dbReference type="CDD" id="cd05233">
    <property type="entry name" value="SDR_c"/>
    <property type="match status" value="1"/>
</dbReference>
<feature type="region of interest" description="Disordered" evidence="3">
    <location>
        <begin position="1"/>
        <end position="28"/>
    </location>
</feature>
<dbReference type="Proteomes" id="UP000498980">
    <property type="component" value="Unassembled WGS sequence"/>
</dbReference>
<comment type="similarity">
    <text evidence="1">Belongs to the short-chain dehydrogenases/reductases (SDR) family.</text>
</comment>
<dbReference type="Pfam" id="PF13561">
    <property type="entry name" value="adh_short_C2"/>
    <property type="match status" value="1"/>
</dbReference>
<dbReference type="Gene3D" id="3.40.50.720">
    <property type="entry name" value="NAD(P)-binding Rossmann-like Domain"/>
    <property type="match status" value="1"/>
</dbReference>
<dbReference type="InterPro" id="IPR036291">
    <property type="entry name" value="NAD(P)-bd_dom_sf"/>
</dbReference>
<accession>A0A7J0C9I8</accession>
<proteinExistence type="inferred from homology"/>
<comment type="caution">
    <text evidence="4">The sequence shown here is derived from an EMBL/GenBank/DDBJ whole genome shotgun (WGS) entry which is preliminary data.</text>
</comment>
<dbReference type="PANTHER" id="PTHR42760:SF40">
    <property type="entry name" value="3-OXOACYL-[ACYL-CARRIER-PROTEIN] REDUCTASE, CHLOROPLASTIC"/>
    <property type="match status" value="1"/>
</dbReference>
<dbReference type="EMBL" id="BLWC01000001">
    <property type="protein sequence ID" value="GFM99141.1"/>
    <property type="molecule type" value="Genomic_DNA"/>
</dbReference>
<evidence type="ECO:0000256" key="1">
    <source>
        <dbReference type="ARBA" id="ARBA00006484"/>
    </source>
</evidence>
<evidence type="ECO:0000256" key="3">
    <source>
        <dbReference type="SAM" id="MobiDB-lite"/>
    </source>
</evidence>
<protein>
    <submittedName>
        <fullName evidence="4">Beta-ketoacyl-ACP reductase</fullName>
    </submittedName>
</protein>
<keyword evidence="2" id="KW-0560">Oxidoreductase</keyword>
<dbReference type="AlphaFoldDB" id="A0A7J0C9I8"/>
<dbReference type="PANTHER" id="PTHR42760">
    <property type="entry name" value="SHORT-CHAIN DEHYDROGENASES/REDUCTASES FAMILY MEMBER"/>
    <property type="match status" value="1"/>
</dbReference>
<dbReference type="PRINTS" id="PR00080">
    <property type="entry name" value="SDRFAMILY"/>
</dbReference>
<evidence type="ECO:0000256" key="2">
    <source>
        <dbReference type="ARBA" id="ARBA00023002"/>
    </source>
</evidence>
<organism evidence="4 5">
    <name type="scientific">Streptomyces fulvorobeus</name>
    <dbReference type="NCBI Taxonomy" id="284028"/>
    <lineage>
        <taxon>Bacteria</taxon>
        <taxon>Bacillati</taxon>
        <taxon>Actinomycetota</taxon>
        <taxon>Actinomycetes</taxon>
        <taxon>Kitasatosporales</taxon>
        <taxon>Streptomycetaceae</taxon>
        <taxon>Streptomyces</taxon>
    </lineage>
</organism>
<dbReference type="SUPFAM" id="SSF51735">
    <property type="entry name" value="NAD(P)-binding Rossmann-fold domains"/>
    <property type="match status" value="1"/>
</dbReference>
<evidence type="ECO:0000313" key="5">
    <source>
        <dbReference type="Proteomes" id="UP000498980"/>
    </source>
</evidence>
<gene>
    <name evidence="4" type="ORF">Sfulv_39520</name>
</gene>